<dbReference type="STRING" id="385682.SAMN05444380_102126"/>
<dbReference type="Gene3D" id="3.40.1350.10">
    <property type="match status" value="1"/>
</dbReference>
<evidence type="ECO:0000259" key="2">
    <source>
        <dbReference type="Pfam" id="PF23400"/>
    </source>
</evidence>
<dbReference type="eggNOG" id="ENOG50331ZW">
    <property type="taxonomic scope" value="Bacteria"/>
</dbReference>
<dbReference type="RefSeq" id="WP_010528686.1">
    <property type="nucleotide sequence ID" value="NZ_AFSL01000095.1"/>
</dbReference>
<dbReference type="InterPro" id="IPR011335">
    <property type="entry name" value="Restrct_endonuc-II-like"/>
</dbReference>
<dbReference type="InterPro" id="IPR015093">
    <property type="entry name" value="Card1_endonucl_dom"/>
</dbReference>
<dbReference type="Pfam" id="PF23400">
    <property type="entry name" value="CARF_Card1"/>
    <property type="match status" value="1"/>
</dbReference>
<dbReference type="OrthoDB" id="9785117at2"/>
<dbReference type="GO" id="GO:0003676">
    <property type="term" value="F:nucleic acid binding"/>
    <property type="evidence" value="ECO:0007669"/>
    <property type="project" value="InterPro"/>
</dbReference>
<reference evidence="3 4" key="1">
    <citation type="submission" date="2016-10" db="EMBL/GenBank/DDBJ databases">
        <authorList>
            <person name="de Groot N.N."/>
        </authorList>
    </citation>
    <scope>NUCLEOTIDE SEQUENCE [LARGE SCALE GENOMIC DNA]</scope>
    <source>
        <strain evidence="3 4">DSM 19012</strain>
    </source>
</reference>
<evidence type="ECO:0000313" key="4">
    <source>
        <dbReference type="Proteomes" id="UP000181976"/>
    </source>
</evidence>
<dbReference type="AlphaFoldDB" id="A0A1I1VD96"/>
<dbReference type="Proteomes" id="UP000181976">
    <property type="component" value="Unassembled WGS sequence"/>
</dbReference>
<dbReference type="SUPFAM" id="SSF52980">
    <property type="entry name" value="Restriction endonuclease-like"/>
    <property type="match status" value="1"/>
</dbReference>
<organism evidence="3 4">
    <name type="scientific">Thermophagus xiamenensis</name>
    <dbReference type="NCBI Taxonomy" id="385682"/>
    <lineage>
        <taxon>Bacteria</taxon>
        <taxon>Pseudomonadati</taxon>
        <taxon>Bacteroidota</taxon>
        <taxon>Bacteroidia</taxon>
        <taxon>Marinilabiliales</taxon>
        <taxon>Marinilabiliaceae</taxon>
        <taxon>Thermophagus</taxon>
    </lineage>
</organism>
<dbReference type="Pfam" id="PF09002">
    <property type="entry name" value="Card1_endonuc"/>
    <property type="match status" value="1"/>
</dbReference>
<evidence type="ECO:0000259" key="1">
    <source>
        <dbReference type="Pfam" id="PF09002"/>
    </source>
</evidence>
<dbReference type="EMBL" id="FONA01000002">
    <property type="protein sequence ID" value="SFD80735.1"/>
    <property type="molecule type" value="Genomic_DNA"/>
</dbReference>
<feature type="domain" description="Card1 CARF" evidence="2">
    <location>
        <begin position="4"/>
        <end position="147"/>
    </location>
</feature>
<dbReference type="InterPro" id="IPR056339">
    <property type="entry name" value="CARF_Card1"/>
</dbReference>
<name>A0A1I1VD96_9BACT</name>
<keyword evidence="4" id="KW-1185">Reference proteome</keyword>
<proteinExistence type="predicted"/>
<dbReference type="InterPro" id="IPR011856">
    <property type="entry name" value="tRNA_endonuc-like_dom_sf"/>
</dbReference>
<dbReference type="InParanoid" id="A0A1I1VD96"/>
<evidence type="ECO:0008006" key="5">
    <source>
        <dbReference type="Google" id="ProtNLM"/>
    </source>
</evidence>
<feature type="domain" description="Card1 endonuclease" evidence="1">
    <location>
        <begin position="230"/>
        <end position="363"/>
    </location>
</feature>
<accession>A0A1I1VD96</accession>
<gene>
    <name evidence="3" type="ORF">SAMN05444380_102126</name>
</gene>
<dbReference type="Gene3D" id="3.40.50.10770">
    <property type="entry name" value="Hypothetical protein VC1899 like domain (Restriction endonuclease-like)"/>
    <property type="match status" value="1"/>
</dbReference>
<evidence type="ECO:0000313" key="3">
    <source>
        <dbReference type="EMBL" id="SFD80735.1"/>
    </source>
</evidence>
<sequence>MSKILVSLVSEQTIPNVELIKEFKNDIDQLLFITTARMEANGQDQWIIDAADARNIPLHKIVVNAFEPSDILAKLNAYPFSQDDEYIVNITGGTKLMSLMVHSFFQNLAHTQIYYVTGQNKVYLKLYPIEEGNGHLTMQHRITLDEYLKAYGFEIKKSVQTCAYSHDYIEHFLQKFMEAEDYHFEAIGNLRNLRNKARKKTVEIYDPQIGEFLDDFDFIPKIKGSLTKSEINFLTGEWFEWLTYYRVKNDLQLDAAQIGLGYKLFKGTVDNELDVLFVHNNKLYTIECKTGITAREYTPDGKEKIRNLLSEIVYKSDSLQNKLGLFVNASVFILSEIYQEDGVTPIQNLKPGLERAQQMNINVFGRKDILSGKTVRELLNIQ</sequence>
<protein>
    <recommendedName>
        <fullName evidence="5">DUF1887 family protein</fullName>
    </recommendedName>
</protein>